<dbReference type="PATRIC" id="fig|1341156.4.peg.507"/>
<evidence type="ECO:0000256" key="1">
    <source>
        <dbReference type="SAM" id="MobiDB-lite"/>
    </source>
</evidence>
<dbReference type="Proteomes" id="UP000021369">
    <property type="component" value="Unassembled WGS sequence"/>
</dbReference>
<gene>
    <name evidence="4" type="ORF">RASY3_03940</name>
</gene>
<dbReference type="EMBL" id="JEOB01000001">
    <property type="protein sequence ID" value="EXM41087.1"/>
    <property type="molecule type" value="Genomic_DNA"/>
</dbReference>
<dbReference type="OrthoDB" id="9868246at2"/>
<evidence type="ECO:0000313" key="4">
    <source>
        <dbReference type="EMBL" id="EXM41087.1"/>
    </source>
</evidence>
<accession>A0A011V6C5</accession>
<feature type="region of interest" description="Disordered" evidence="1">
    <location>
        <begin position="25"/>
        <end position="50"/>
    </location>
</feature>
<name>A0A011V6C5_RUMAL</name>
<feature type="domain" description="FHA" evidence="3">
    <location>
        <begin position="79"/>
        <end position="148"/>
    </location>
</feature>
<proteinExistence type="predicted"/>
<keyword evidence="2" id="KW-0732">Signal</keyword>
<evidence type="ECO:0000313" key="5">
    <source>
        <dbReference type="Proteomes" id="UP000021369"/>
    </source>
</evidence>
<comment type="caution">
    <text evidence="4">The sequence shown here is derived from an EMBL/GenBank/DDBJ whole genome shotgun (WGS) entry which is preliminary data.</text>
</comment>
<dbReference type="RefSeq" id="WP_013499289.1">
    <property type="nucleotide sequence ID" value="NZ_JEOB01000001.1"/>
</dbReference>
<evidence type="ECO:0000256" key="2">
    <source>
        <dbReference type="SAM" id="SignalP"/>
    </source>
</evidence>
<dbReference type="PROSITE" id="PS51257">
    <property type="entry name" value="PROKAR_LIPOPROTEIN"/>
    <property type="match status" value="1"/>
</dbReference>
<keyword evidence="5" id="KW-1185">Reference proteome</keyword>
<protein>
    <recommendedName>
        <fullName evidence="3">FHA domain-containing protein</fullName>
    </recommendedName>
</protein>
<evidence type="ECO:0000259" key="3">
    <source>
        <dbReference type="PROSITE" id="PS50006"/>
    </source>
</evidence>
<reference evidence="4 5" key="1">
    <citation type="submission" date="2013-06" db="EMBL/GenBank/DDBJ databases">
        <title>Rumen cellulosomics: divergent fiber-degrading strategies revealed by comparative genome-wide analysis of six Ruminococcal strains.</title>
        <authorList>
            <person name="Dassa B."/>
            <person name="Borovok I."/>
            <person name="Lamed R."/>
            <person name="Flint H."/>
            <person name="Yeoman C.J."/>
            <person name="White B."/>
            <person name="Bayer E.A."/>
        </authorList>
    </citation>
    <scope>NUCLEOTIDE SEQUENCE [LARGE SCALE GENOMIC DNA]</scope>
    <source>
        <strain evidence="4 5">SY3</strain>
    </source>
</reference>
<dbReference type="PROSITE" id="PS50006">
    <property type="entry name" value="FHA_DOMAIN"/>
    <property type="match status" value="1"/>
</dbReference>
<sequence>MKKILAILLSMVMAGMVFGSCGSEEQTETQAKTTEQVSSEDDQNREPTENDYKEQLKAIYDALKDHPFSNGNPIEEIRIELGRDTYDGGDKYESGTTEADIVNTVNGIYDSKLSDCHVSIEYNTTNNYSIDSIKIITDRGTEENYCLVYYPETDRCNNLDLTNIAREIAAVGYNVFTGNMDTMNGKMAEIVDFSNSEANSEIGNKIVEKYKADSYFDFTGRAFVYSEAIYSGAVCTYDDNWSSMEFAPYDFETYFKSDIESKGLSFDEACEYLSKDDVGVSAYKQYKTQELKDMFAIE</sequence>
<feature type="chain" id="PRO_5039650830" description="FHA domain-containing protein" evidence="2">
    <location>
        <begin position="20"/>
        <end position="298"/>
    </location>
</feature>
<dbReference type="InterPro" id="IPR000253">
    <property type="entry name" value="FHA_dom"/>
</dbReference>
<organism evidence="4 5">
    <name type="scientific">Ruminococcus albus SY3</name>
    <dbReference type="NCBI Taxonomy" id="1341156"/>
    <lineage>
        <taxon>Bacteria</taxon>
        <taxon>Bacillati</taxon>
        <taxon>Bacillota</taxon>
        <taxon>Clostridia</taxon>
        <taxon>Eubacteriales</taxon>
        <taxon>Oscillospiraceae</taxon>
        <taxon>Ruminococcus</taxon>
    </lineage>
</organism>
<dbReference type="AlphaFoldDB" id="A0A011V6C5"/>
<feature type="signal peptide" evidence="2">
    <location>
        <begin position="1"/>
        <end position="19"/>
    </location>
</feature>